<dbReference type="Pfam" id="PF01885">
    <property type="entry name" value="PTS_2-RNA"/>
    <property type="match status" value="1"/>
</dbReference>
<dbReference type="EMBL" id="CAJNJA010007027">
    <property type="protein sequence ID" value="CAE7219106.1"/>
    <property type="molecule type" value="Genomic_DNA"/>
</dbReference>
<name>A0A812K214_9DINO</name>
<dbReference type="AlphaFoldDB" id="A0A812K214"/>
<comment type="similarity">
    <text evidence="1">Belongs to the KptA/TPT1 family.</text>
</comment>
<comment type="caution">
    <text evidence="4">The sequence shown here is derived from an EMBL/GenBank/DDBJ whole genome shotgun (WGS) entry which is preliminary data.</text>
</comment>
<dbReference type="OrthoDB" id="419694at2759"/>
<keyword evidence="5" id="KW-1185">Reference proteome</keyword>
<evidence type="ECO:0000313" key="5">
    <source>
        <dbReference type="Proteomes" id="UP000601435"/>
    </source>
</evidence>
<dbReference type="GO" id="GO:0000215">
    <property type="term" value="F:tRNA 2'-phosphotransferase activity"/>
    <property type="evidence" value="ECO:0007669"/>
    <property type="project" value="TreeGrafter"/>
</dbReference>
<accession>A0A812K214</accession>
<dbReference type="GO" id="GO:0006388">
    <property type="term" value="P:tRNA splicing, via endonucleolytic cleavage and ligation"/>
    <property type="evidence" value="ECO:0007669"/>
    <property type="project" value="TreeGrafter"/>
</dbReference>
<organism evidence="4 5">
    <name type="scientific">Symbiodinium necroappetens</name>
    <dbReference type="NCBI Taxonomy" id="1628268"/>
    <lineage>
        <taxon>Eukaryota</taxon>
        <taxon>Sar</taxon>
        <taxon>Alveolata</taxon>
        <taxon>Dinophyceae</taxon>
        <taxon>Suessiales</taxon>
        <taxon>Symbiodiniaceae</taxon>
        <taxon>Symbiodinium</taxon>
    </lineage>
</organism>
<proteinExistence type="inferred from homology"/>
<dbReference type="InterPro" id="IPR002745">
    <property type="entry name" value="Ptrans_KptA/Tpt1"/>
</dbReference>
<dbReference type="PANTHER" id="PTHR12684">
    <property type="entry name" value="PUTATIVE PHOSPHOTRANSFERASE"/>
    <property type="match status" value="1"/>
</dbReference>
<keyword evidence="2" id="KW-0808">Transferase</keyword>
<evidence type="ECO:0000256" key="2">
    <source>
        <dbReference type="ARBA" id="ARBA00022679"/>
    </source>
</evidence>
<gene>
    <name evidence="4" type="primary">Trpt1</name>
    <name evidence="4" type="ORF">SNEC2469_LOCUS2695</name>
</gene>
<dbReference type="Gene3D" id="3.20.170.30">
    <property type="match status" value="1"/>
</dbReference>
<evidence type="ECO:0000256" key="3">
    <source>
        <dbReference type="ARBA" id="ARBA00023027"/>
    </source>
</evidence>
<dbReference type="PANTHER" id="PTHR12684:SF2">
    <property type="entry name" value="TRNA 2'-PHOSPHOTRANSFERASE 1"/>
    <property type="match status" value="1"/>
</dbReference>
<dbReference type="SUPFAM" id="SSF56399">
    <property type="entry name" value="ADP-ribosylation"/>
    <property type="match status" value="1"/>
</dbReference>
<sequence>MTLIRTAIAEAESSTCIRWINDEVAVPTLRQEHTECLGRPGTAPCAARSTTDAKTVGVSLWEPEEEGTWRAEYGPNRSAGEHRGVDPAVIGDLITRPRCSQKTTIAANLATEARPQEPQSSSRQISELVNTPKLRALRVKSAEIRSAISTNAKQRFELVWKDGEEMARAVQGHSFEVEKSLIAQELSEADLPATVYHGTTSDCYRSTTRDGLLAGGLRKVRADVHFVEQMPGSSAVISGARSNCTLALVVDAKKAARIATSGPSCLGAEWEPRKGPNQTRTRCCRQVYTALPWLILSTMSILGWLRKLLTGKGGQRRKWRVQRRLHGIYRRRPSWAGKP</sequence>
<evidence type="ECO:0000313" key="4">
    <source>
        <dbReference type="EMBL" id="CAE7219106.1"/>
    </source>
</evidence>
<keyword evidence="3" id="KW-0520">NAD</keyword>
<reference evidence="4" key="1">
    <citation type="submission" date="2021-02" db="EMBL/GenBank/DDBJ databases">
        <authorList>
            <person name="Dougan E. K."/>
            <person name="Rhodes N."/>
            <person name="Thang M."/>
            <person name="Chan C."/>
        </authorList>
    </citation>
    <scope>NUCLEOTIDE SEQUENCE</scope>
</reference>
<protein>
    <submittedName>
        <fullName evidence="4">Trpt1 protein</fullName>
    </submittedName>
</protein>
<dbReference type="InterPro" id="IPR042081">
    <property type="entry name" value="RNA_2'-PTrans_C"/>
</dbReference>
<dbReference type="Proteomes" id="UP000601435">
    <property type="component" value="Unassembled WGS sequence"/>
</dbReference>
<evidence type="ECO:0000256" key="1">
    <source>
        <dbReference type="ARBA" id="ARBA00009836"/>
    </source>
</evidence>